<comment type="caution">
    <text evidence="1">The sequence shown here is derived from an EMBL/GenBank/DDBJ whole genome shotgun (WGS) entry which is preliminary data.</text>
</comment>
<dbReference type="EMBL" id="CAJVPS010007820">
    <property type="protein sequence ID" value="CAG8638262.1"/>
    <property type="molecule type" value="Genomic_DNA"/>
</dbReference>
<keyword evidence="2" id="KW-1185">Reference proteome</keyword>
<sequence length="49" mass="5500">MHIGNVFDVDSENNSASISRIFDVEFAKVSAEFVSRHYNQILGLIITSQ</sequence>
<organism evidence="1 2">
    <name type="scientific">Ambispora leptoticha</name>
    <dbReference type="NCBI Taxonomy" id="144679"/>
    <lineage>
        <taxon>Eukaryota</taxon>
        <taxon>Fungi</taxon>
        <taxon>Fungi incertae sedis</taxon>
        <taxon>Mucoromycota</taxon>
        <taxon>Glomeromycotina</taxon>
        <taxon>Glomeromycetes</taxon>
        <taxon>Archaeosporales</taxon>
        <taxon>Ambisporaceae</taxon>
        <taxon>Ambispora</taxon>
    </lineage>
</organism>
<feature type="non-terminal residue" evidence="1">
    <location>
        <position position="49"/>
    </location>
</feature>
<dbReference type="AlphaFoldDB" id="A0A9N9DJP5"/>
<accession>A0A9N9DJP5</accession>
<proteinExistence type="predicted"/>
<evidence type="ECO:0000313" key="1">
    <source>
        <dbReference type="EMBL" id="CAG8638262.1"/>
    </source>
</evidence>
<dbReference type="Proteomes" id="UP000789508">
    <property type="component" value="Unassembled WGS sequence"/>
</dbReference>
<name>A0A9N9DJP5_9GLOM</name>
<protein>
    <submittedName>
        <fullName evidence="1">14184_t:CDS:1</fullName>
    </submittedName>
</protein>
<gene>
    <name evidence="1" type="ORF">ALEPTO_LOCUS9622</name>
</gene>
<reference evidence="1" key="1">
    <citation type="submission" date="2021-06" db="EMBL/GenBank/DDBJ databases">
        <authorList>
            <person name="Kallberg Y."/>
            <person name="Tangrot J."/>
            <person name="Rosling A."/>
        </authorList>
    </citation>
    <scope>NUCLEOTIDE SEQUENCE</scope>
    <source>
        <strain evidence="1">FL130A</strain>
    </source>
</reference>
<evidence type="ECO:0000313" key="2">
    <source>
        <dbReference type="Proteomes" id="UP000789508"/>
    </source>
</evidence>